<organism evidence="2 3">
    <name type="scientific">Bacillus chungangensis</name>
    <dbReference type="NCBI Taxonomy" id="587633"/>
    <lineage>
        <taxon>Bacteria</taxon>
        <taxon>Bacillati</taxon>
        <taxon>Bacillota</taxon>
        <taxon>Bacilli</taxon>
        <taxon>Bacillales</taxon>
        <taxon>Bacillaceae</taxon>
        <taxon>Bacillus</taxon>
    </lineage>
</organism>
<evidence type="ECO:0000313" key="3">
    <source>
        <dbReference type="Proteomes" id="UP001223586"/>
    </source>
</evidence>
<dbReference type="Pfam" id="PF26233">
    <property type="entry name" value="NicX"/>
    <property type="match status" value="1"/>
</dbReference>
<dbReference type="PANTHER" id="PTHR34448">
    <property type="entry name" value="AMINOPEPTIDASE"/>
    <property type="match status" value="1"/>
</dbReference>
<dbReference type="PANTHER" id="PTHR34448:SF1">
    <property type="entry name" value="BLL6088 PROTEIN"/>
    <property type="match status" value="1"/>
</dbReference>
<accession>A0ABT9WY31</accession>
<reference evidence="2 3" key="1">
    <citation type="submission" date="2023-07" db="EMBL/GenBank/DDBJ databases">
        <title>Genomic Encyclopedia of Type Strains, Phase IV (KMG-IV): sequencing the most valuable type-strain genomes for metagenomic binning, comparative biology and taxonomic classification.</title>
        <authorList>
            <person name="Goeker M."/>
        </authorList>
    </citation>
    <scope>NUCLEOTIDE SEQUENCE [LARGE SCALE GENOMIC DNA]</scope>
    <source>
        <strain evidence="2 3">DSM 23837</strain>
    </source>
</reference>
<dbReference type="SUPFAM" id="SSF144052">
    <property type="entry name" value="Thermophilic metalloprotease-like"/>
    <property type="match status" value="1"/>
</dbReference>
<dbReference type="RefSeq" id="WP_307232710.1">
    <property type="nucleotide sequence ID" value="NZ_JAUSTT010000034.1"/>
</dbReference>
<dbReference type="Proteomes" id="UP001223586">
    <property type="component" value="Unassembled WGS sequence"/>
</dbReference>
<dbReference type="GO" id="GO:0004177">
    <property type="term" value="F:aminopeptidase activity"/>
    <property type="evidence" value="ECO:0007669"/>
    <property type="project" value="UniProtKB-KW"/>
</dbReference>
<name>A0ABT9WY31_9BACI</name>
<sequence>MLKSIIKNLFDHNLYAAQDDHILVVADFEKETLARNVYQAIIDNHYSAEFIIMETRSKSGEEPPASVVAAMEQVTICLCITEHSLTHTLARKAASAKGVKVITMPGVTEDMFTEGALKADYRQVKQLTNEVTNILDAGKSVTIKTGENGEYELTIDVEGQNGISSTGVFEQKGDSGNLPSGESYIAPVKGKANGKILIDGSIAGIGKLSMPIILTVEDGRLTEAEGNTGEQLLAILGTGDGRFLGELGIGTNHTARVTGNILEDEKAYGTVHVAFGTNITFGGTINAGVHIDCVTLKPQLAIDGKIIVENGQVSVV</sequence>
<keyword evidence="3" id="KW-1185">Reference proteome</keyword>
<keyword evidence="2" id="KW-0645">Protease</keyword>
<evidence type="ECO:0000313" key="2">
    <source>
        <dbReference type="EMBL" id="MDQ0178137.1"/>
    </source>
</evidence>
<gene>
    <name evidence="2" type="ORF">J2S08_004040</name>
</gene>
<dbReference type="InterPro" id="IPR052170">
    <property type="entry name" value="M29_Exopeptidase"/>
</dbReference>
<comment type="caution">
    <text evidence="2">The sequence shown here is derived from an EMBL/GenBank/DDBJ whole genome shotgun (WGS) entry which is preliminary data.</text>
</comment>
<evidence type="ECO:0000256" key="1">
    <source>
        <dbReference type="ARBA" id="ARBA00022723"/>
    </source>
</evidence>
<keyword evidence="2" id="KW-0031">Aminopeptidase</keyword>
<proteinExistence type="predicted"/>
<keyword evidence="2" id="KW-0378">Hydrolase</keyword>
<dbReference type="EMBL" id="JAUSTT010000034">
    <property type="protein sequence ID" value="MDQ0178137.1"/>
    <property type="molecule type" value="Genomic_DNA"/>
</dbReference>
<protein>
    <submittedName>
        <fullName evidence="2">Leucyl aminopeptidase (Aminopeptidase T)</fullName>
    </submittedName>
</protein>
<dbReference type="InterPro" id="IPR058739">
    <property type="entry name" value="NicX"/>
</dbReference>
<keyword evidence="1" id="KW-0479">Metal-binding</keyword>